<gene>
    <name evidence="4" type="primary">LOC103520583</name>
</gene>
<keyword evidence="2" id="KW-0325">Glycoprotein</keyword>
<evidence type="ECO:0000256" key="2">
    <source>
        <dbReference type="ARBA" id="ARBA00023180"/>
    </source>
</evidence>
<dbReference type="AlphaFoldDB" id="A0A1S3DLE2"/>
<dbReference type="KEGG" id="dci:103520583"/>
<dbReference type="GO" id="GO:0032222">
    <property type="term" value="P:regulation of synaptic transmission, cholinergic"/>
    <property type="evidence" value="ECO:0007669"/>
    <property type="project" value="InterPro"/>
</dbReference>
<dbReference type="GO" id="GO:0030431">
    <property type="term" value="P:sleep"/>
    <property type="evidence" value="ECO:0007669"/>
    <property type="project" value="InterPro"/>
</dbReference>
<dbReference type="PaxDb" id="121845-A0A1S3DLE2"/>
<keyword evidence="3" id="KW-1185">Reference proteome</keyword>
<dbReference type="Pfam" id="PF17064">
    <property type="entry name" value="QVR"/>
    <property type="match status" value="1"/>
</dbReference>
<proteinExistence type="predicted"/>
<evidence type="ECO:0000313" key="4">
    <source>
        <dbReference type="RefSeq" id="XP_008483905.1"/>
    </source>
</evidence>
<dbReference type="Proteomes" id="UP000079169">
    <property type="component" value="Unplaced"/>
</dbReference>
<evidence type="ECO:0000313" key="3">
    <source>
        <dbReference type="Proteomes" id="UP000079169"/>
    </source>
</evidence>
<dbReference type="GeneID" id="103520583"/>
<dbReference type="OMA" id="GGRANVC"/>
<protein>
    <submittedName>
        <fullName evidence="4">Uncharacterized protein LOC103520583</fullName>
    </submittedName>
</protein>
<organism evidence="3 4">
    <name type="scientific">Diaphorina citri</name>
    <name type="common">Asian citrus psyllid</name>
    <dbReference type="NCBI Taxonomy" id="121845"/>
    <lineage>
        <taxon>Eukaryota</taxon>
        <taxon>Metazoa</taxon>
        <taxon>Ecdysozoa</taxon>
        <taxon>Arthropoda</taxon>
        <taxon>Hexapoda</taxon>
        <taxon>Insecta</taxon>
        <taxon>Pterygota</taxon>
        <taxon>Neoptera</taxon>
        <taxon>Paraneoptera</taxon>
        <taxon>Hemiptera</taxon>
        <taxon>Sternorrhyncha</taxon>
        <taxon>Psylloidea</taxon>
        <taxon>Psyllidae</taxon>
        <taxon>Diaphorininae</taxon>
        <taxon>Diaphorina</taxon>
    </lineage>
</organism>
<reference evidence="4" key="1">
    <citation type="submission" date="2025-08" db="UniProtKB">
        <authorList>
            <consortium name="RefSeq"/>
        </authorList>
    </citation>
    <scope>IDENTIFICATION</scope>
</reference>
<keyword evidence="1" id="KW-0732">Signal</keyword>
<dbReference type="STRING" id="121845.A0A1S3DLE2"/>
<name>A0A1S3DLE2_DIACI</name>
<accession>A0A1S3DLE2</accession>
<dbReference type="RefSeq" id="XP_008483905.1">
    <property type="nucleotide sequence ID" value="XM_008485683.2"/>
</dbReference>
<sequence length="114" mass="13063">MPHCTSKMPRPEDFNPPKVVFYLCYECNSHNNTQCANEIPPDNLKKDCSEHQGGSKYTLCRKIMQTIEFEVNGLPPDTRIIRSCAWDDSSYKNRCYQRSGFGGRQEVCSCSTDL</sequence>
<evidence type="ECO:0000256" key="1">
    <source>
        <dbReference type="ARBA" id="ARBA00022729"/>
    </source>
</evidence>
<dbReference type="InterPro" id="IPR031424">
    <property type="entry name" value="QVR-like"/>
</dbReference>